<dbReference type="AlphaFoldDB" id="A0A8H2ZMD7"/>
<dbReference type="OrthoDB" id="3558742at2759"/>
<keyword evidence="2" id="KW-1185">Reference proteome</keyword>
<comment type="caution">
    <text evidence="1">The sequence shown here is derived from an EMBL/GenBank/DDBJ whole genome shotgun (WGS) entry which is preliminary data.</text>
</comment>
<reference evidence="1" key="1">
    <citation type="submission" date="2020-10" db="EMBL/GenBank/DDBJ databases">
        <authorList>
            <person name="Kusch S."/>
        </authorList>
    </citation>
    <scope>NUCLEOTIDE SEQUENCE</scope>
    <source>
        <strain evidence="1">SwB9</strain>
    </source>
</reference>
<dbReference type="EMBL" id="CAJHIA010000007">
    <property type="protein sequence ID" value="CAD6441791.1"/>
    <property type="molecule type" value="Genomic_DNA"/>
</dbReference>
<accession>A0A8H2ZMD7</accession>
<evidence type="ECO:0000313" key="1">
    <source>
        <dbReference type="EMBL" id="CAD6441791.1"/>
    </source>
</evidence>
<gene>
    <name evidence="1" type="ORF">SCLTRI_LOCUS1582</name>
</gene>
<proteinExistence type="predicted"/>
<evidence type="ECO:0000313" key="2">
    <source>
        <dbReference type="Proteomes" id="UP000624404"/>
    </source>
</evidence>
<protein>
    <submittedName>
        <fullName evidence="1">7a4c5cdc-d9d3-4a50-9a5b-e81ba7874aaa</fullName>
    </submittedName>
</protein>
<name>A0A8H2ZMD7_9HELO</name>
<organism evidence="1 2">
    <name type="scientific">Sclerotinia trifoliorum</name>
    <dbReference type="NCBI Taxonomy" id="28548"/>
    <lineage>
        <taxon>Eukaryota</taxon>
        <taxon>Fungi</taxon>
        <taxon>Dikarya</taxon>
        <taxon>Ascomycota</taxon>
        <taxon>Pezizomycotina</taxon>
        <taxon>Leotiomycetes</taxon>
        <taxon>Helotiales</taxon>
        <taxon>Sclerotiniaceae</taxon>
        <taxon>Sclerotinia</taxon>
    </lineage>
</organism>
<sequence length="221" mass="25608">MCTRSRERPKNIRPASSQFVLVVIQWTASSGPLLNWVKSTNLLRHPVFEHFHLSLHLARAILIRYCTRNLPSLDWDDQFILSGLSSNLEINEIAENIDAEICLGFKSIPHTVWVWFVLGYEDVVILGLLKKISNTCKDLSRSFRELFDSRMEEKAMKVVKALRHRHPVAHWILSTSLNNHERPVNPWDSFNSVLDPIKKVFADQELDLSSLLMRLHILSFL</sequence>
<dbReference type="Proteomes" id="UP000624404">
    <property type="component" value="Unassembled WGS sequence"/>
</dbReference>